<proteinExistence type="predicted"/>
<keyword evidence="1" id="KW-1133">Transmembrane helix</keyword>
<accession>A0A3G3LYR0</accession>
<keyword evidence="3" id="KW-1185">Reference proteome</keyword>
<evidence type="ECO:0000313" key="3">
    <source>
        <dbReference type="Proteomes" id="UP000279277"/>
    </source>
</evidence>
<dbReference type="Proteomes" id="UP000279277">
    <property type="component" value="Segment"/>
</dbReference>
<dbReference type="KEGG" id="vg:77952941"/>
<protein>
    <submittedName>
        <fullName evidence="2">Uncharacterized protein</fullName>
    </submittedName>
</protein>
<name>A0A3G3LYR0_9CAUD</name>
<evidence type="ECO:0000313" key="2">
    <source>
        <dbReference type="EMBL" id="AYQ99225.1"/>
    </source>
</evidence>
<dbReference type="GeneID" id="77952941"/>
<evidence type="ECO:0000256" key="1">
    <source>
        <dbReference type="SAM" id="Phobius"/>
    </source>
</evidence>
<feature type="transmembrane region" description="Helical" evidence="1">
    <location>
        <begin position="75"/>
        <end position="92"/>
    </location>
</feature>
<gene>
    <name evidence="2" type="primary">4</name>
    <name evidence="2" type="ORF">PBI_CANTARE_4</name>
</gene>
<dbReference type="RefSeq" id="YP_010676579.1">
    <property type="nucleotide sequence ID" value="NC_071014.1"/>
</dbReference>
<keyword evidence="1" id="KW-0812">Transmembrane</keyword>
<reference evidence="2 3" key="1">
    <citation type="submission" date="2018-10" db="EMBL/GenBank/DDBJ databases">
        <authorList>
            <person name="Zack K."/>
            <person name="Garlena R.A."/>
            <person name="Russell D.A."/>
            <person name="Pope W.H."/>
            <person name="Jacobs-Sera D."/>
            <person name="Hatfull G.F."/>
        </authorList>
    </citation>
    <scope>NUCLEOTIDE SEQUENCE [LARGE SCALE GENOMIC DNA]</scope>
</reference>
<dbReference type="EMBL" id="MK016493">
    <property type="protein sequence ID" value="AYQ99225.1"/>
    <property type="molecule type" value="Genomic_DNA"/>
</dbReference>
<sequence length="143" mass="16623">MFVGRCSVTPKYSESRVMLGTVLSESRQVERCLLRLATNLVTNGYGRIRKLKKNHVIDPTQTLSDRMMEWFGKPIVIFAVWVLLFLLTLVYSELSFRALMSAFIAWVGGLVTSRLDNALRRERIYKDVSDKIARNRKFNRNVY</sequence>
<keyword evidence="1" id="KW-0472">Membrane</keyword>
<feature type="transmembrane region" description="Helical" evidence="1">
    <location>
        <begin position="98"/>
        <end position="115"/>
    </location>
</feature>
<organism evidence="2 3">
    <name type="scientific">Brevibacterium phage Cantare</name>
    <dbReference type="NCBI Taxonomy" id="2338395"/>
    <lineage>
        <taxon>Viruses</taxon>
        <taxon>Duplodnaviria</taxon>
        <taxon>Heunggongvirae</taxon>
        <taxon>Uroviricota</taxon>
        <taxon>Caudoviricetes</taxon>
        <taxon>Cantarevirus</taxon>
        <taxon>Cantarevirus cantare</taxon>
    </lineage>
</organism>